<evidence type="ECO:0000259" key="15">
    <source>
        <dbReference type="Pfam" id="PF02665"/>
    </source>
</evidence>
<protein>
    <submittedName>
        <fullName evidence="16">Respiratory nitrate reductase subunit gamma</fullName>
    </submittedName>
</protein>
<evidence type="ECO:0000256" key="9">
    <source>
        <dbReference type="ARBA" id="ARBA00023002"/>
    </source>
</evidence>
<name>A0ABP4VJ91_9ACTN</name>
<evidence type="ECO:0000256" key="10">
    <source>
        <dbReference type="ARBA" id="ARBA00023004"/>
    </source>
</evidence>
<accession>A0ABP4VJ91</accession>
<feature type="domain" description="NarG-like" evidence="15">
    <location>
        <begin position="5"/>
        <end position="224"/>
    </location>
</feature>
<evidence type="ECO:0000256" key="14">
    <source>
        <dbReference type="SAM" id="Phobius"/>
    </source>
</evidence>
<keyword evidence="3" id="KW-1003">Cell membrane</keyword>
<comment type="subcellular location">
    <subcellularLocation>
        <location evidence="1">Cell membrane</location>
        <topology evidence="1">Multi-pass membrane protein</topology>
    </subcellularLocation>
</comment>
<comment type="caution">
    <text evidence="16">The sequence shown here is derived from an EMBL/GenBank/DDBJ whole genome shotgun (WGS) entry which is preliminary data.</text>
</comment>
<keyword evidence="8 14" id="KW-1133">Transmembrane helix</keyword>
<keyword evidence="7" id="KW-0249">Electron transport</keyword>
<evidence type="ECO:0000256" key="4">
    <source>
        <dbReference type="ARBA" id="ARBA00022617"/>
    </source>
</evidence>
<evidence type="ECO:0000313" key="17">
    <source>
        <dbReference type="Proteomes" id="UP001499947"/>
    </source>
</evidence>
<evidence type="ECO:0000256" key="3">
    <source>
        <dbReference type="ARBA" id="ARBA00022475"/>
    </source>
</evidence>
<keyword evidence="17" id="KW-1185">Reference proteome</keyword>
<evidence type="ECO:0000256" key="6">
    <source>
        <dbReference type="ARBA" id="ARBA00022723"/>
    </source>
</evidence>
<sequence length="249" mass="27480">MNHLNTALWGVLPYLVLVLFTAGAAWRYHYDRFGFTTRSSQLHEHRLLGIGGPLFHYGLLFVLAGHVVGLLIPEALTERLRVSESLYHANALLVGGTAGLATVTGLGILLYRRLRVPAVRAATSRGDRAVYPLLAAVLLAGLTATATGADPHAYDYRQGVSIWFRSLFALDPDVPAMAHAPLAYRLHALLAMALFALWPFSRLVHAFTVPLGYLTRPYVVYRSRTPARPQPHPALTGPPAPRRQRRQRP</sequence>
<feature type="transmembrane region" description="Helical" evidence="14">
    <location>
        <begin position="131"/>
        <end position="149"/>
    </location>
</feature>
<dbReference type="PANTHER" id="PTHR30598">
    <property type="entry name" value="NITRATE REDUCTASE PRIVATE CHAPERONE, REDOX ENZYME MATURATION PROTEIN REMP FAMILY"/>
    <property type="match status" value="1"/>
</dbReference>
<keyword evidence="6" id="KW-0479">Metal-binding</keyword>
<evidence type="ECO:0000256" key="7">
    <source>
        <dbReference type="ARBA" id="ARBA00022982"/>
    </source>
</evidence>
<evidence type="ECO:0000256" key="8">
    <source>
        <dbReference type="ARBA" id="ARBA00022989"/>
    </source>
</evidence>
<evidence type="ECO:0000256" key="1">
    <source>
        <dbReference type="ARBA" id="ARBA00004651"/>
    </source>
</evidence>
<dbReference type="Pfam" id="PF02665">
    <property type="entry name" value="Nitrate_red_gam"/>
    <property type="match status" value="1"/>
</dbReference>
<feature type="transmembrane region" description="Helical" evidence="14">
    <location>
        <begin position="6"/>
        <end position="26"/>
    </location>
</feature>
<evidence type="ECO:0000256" key="12">
    <source>
        <dbReference type="ARBA" id="ARBA00023136"/>
    </source>
</evidence>
<evidence type="ECO:0000256" key="2">
    <source>
        <dbReference type="ARBA" id="ARBA00022448"/>
    </source>
</evidence>
<dbReference type="RefSeq" id="WP_211121332.1">
    <property type="nucleotide sequence ID" value="NZ_BAAALR010000122.1"/>
</dbReference>
<keyword evidence="10" id="KW-0408">Iron</keyword>
<evidence type="ECO:0000256" key="11">
    <source>
        <dbReference type="ARBA" id="ARBA00023063"/>
    </source>
</evidence>
<dbReference type="InterPro" id="IPR023234">
    <property type="entry name" value="NarG-like_domain"/>
</dbReference>
<organism evidence="16 17">
    <name type="scientific">Streptomyces yatensis</name>
    <dbReference type="NCBI Taxonomy" id="155177"/>
    <lineage>
        <taxon>Bacteria</taxon>
        <taxon>Bacillati</taxon>
        <taxon>Actinomycetota</taxon>
        <taxon>Actinomycetes</taxon>
        <taxon>Kitasatosporales</taxon>
        <taxon>Streptomycetaceae</taxon>
        <taxon>Streptomyces</taxon>
        <taxon>Streptomyces violaceusniger group</taxon>
    </lineage>
</organism>
<dbReference type="InterPro" id="IPR003816">
    <property type="entry name" value="Nitrate_red_gam"/>
</dbReference>
<feature type="region of interest" description="Disordered" evidence="13">
    <location>
        <begin position="225"/>
        <end position="249"/>
    </location>
</feature>
<keyword evidence="11" id="KW-0534">Nitrate assimilation</keyword>
<keyword evidence="2" id="KW-0813">Transport</keyword>
<dbReference type="Gene3D" id="1.20.950.20">
    <property type="entry name" value="Transmembrane di-heme cytochromes, Chain C"/>
    <property type="match status" value="1"/>
</dbReference>
<evidence type="ECO:0000256" key="5">
    <source>
        <dbReference type="ARBA" id="ARBA00022692"/>
    </source>
</evidence>
<feature type="transmembrane region" description="Helical" evidence="14">
    <location>
        <begin position="47"/>
        <end position="72"/>
    </location>
</feature>
<keyword evidence="9" id="KW-0560">Oxidoreductase</keyword>
<gene>
    <name evidence="16" type="primary">narI</name>
    <name evidence="16" type="ORF">GCM10009680_82500</name>
</gene>
<dbReference type="SUPFAM" id="SSF103501">
    <property type="entry name" value="Respiratory nitrate reductase 1 gamma chain"/>
    <property type="match status" value="1"/>
</dbReference>
<dbReference type="PANTHER" id="PTHR30598:SF3">
    <property type="entry name" value="RESPIRATORY NITRATE REDUCTASE 1 GAMMA CHAIN"/>
    <property type="match status" value="1"/>
</dbReference>
<feature type="compositionally biased region" description="Pro residues" evidence="13">
    <location>
        <begin position="228"/>
        <end position="241"/>
    </location>
</feature>
<keyword evidence="5 14" id="KW-0812">Transmembrane</keyword>
<dbReference type="InterPro" id="IPR036197">
    <property type="entry name" value="NarG-like_sf"/>
</dbReference>
<dbReference type="InterPro" id="IPR051936">
    <property type="entry name" value="Heme-iron_electron_transfer"/>
</dbReference>
<feature type="transmembrane region" description="Helical" evidence="14">
    <location>
        <begin position="92"/>
        <end position="111"/>
    </location>
</feature>
<keyword evidence="4" id="KW-0349">Heme</keyword>
<keyword evidence="12 14" id="KW-0472">Membrane</keyword>
<evidence type="ECO:0000313" key="16">
    <source>
        <dbReference type="EMBL" id="GAA1728873.1"/>
    </source>
</evidence>
<reference evidence="17" key="1">
    <citation type="journal article" date="2019" name="Int. J. Syst. Evol. Microbiol.">
        <title>The Global Catalogue of Microorganisms (GCM) 10K type strain sequencing project: providing services to taxonomists for standard genome sequencing and annotation.</title>
        <authorList>
            <consortium name="The Broad Institute Genomics Platform"/>
            <consortium name="The Broad Institute Genome Sequencing Center for Infectious Disease"/>
            <person name="Wu L."/>
            <person name="Ma J."/>
        </authorList>
    </citation>
    <scope>NUCLEOTIDE SEQUENCE [LARGE SCALE GENOMIC DNA]</scope>
    <source>
        <strain evidence="17">JCM 13244</strain>
    </source>
</reference>
<proteinExistence type="predicted"/>
<dbReference type="EMBL" id="BAAALR010000122">
    <property type="protein sequence ID" value="GAA1728873.1"/>
    <property type="molecule type" value="Genomic_DNA"/>
</dbReference>
<dbReference type="NCBIfam" id="TIGR00351">
    <property type="entry name" value="narI"/>
    <property type="match status" value="1"/>
</dbReference>
<evidence type="ECO:0000256" key="13">
    <source>
        <dbReference type="SAM" id="MobiDB-lite"/>
    </source>
</evidence>
<dbReference type="Proteomes" id="UP001499947">
    <property type="component" value="Unassembled WGS sequence"/>
</dbReference>